<evidence type="ECO:0000313" key="7">
    <source>
        <dbReference type="EMBL" id="MEJ8569469.1"/>
    </source>
</evidence>
<dbReference type="GO" id="GO:0005886">
    <property type="term" value="C:plasma membrane"/>
    <property type="evidence" value="ECO:0007669"/>
    <property type="project" value="UniProtKB-SubCell"/>
</dbReference>
<keyword evidence="4 6" id="KW-1133">Transmembrane helix</keyword>
<evidence type="ECO:0000313" key="8">
    <source>
        <dbReference type="Proteomes" id="UP001359886"/>
    </source>
</evidence>
<evidence type="ECO:0000256" key="6">
    <source>
        <dbReference type="RuleBase" id="RU363041"/>
    </source>
</evidence>
<dbReference type="EMBL" id="JAZHOG010000014">
    <property type="protein sequence ID" value="MEJ8569469.1"/>
    <property type="molecule type" value="Genomic_DNA"/>
</dbReference>
<dbReference type="InterPro" id="IPR002781">
    <property type="entry name" value="TM_pro_TauE-like"/>
</dbReference>
<dbReference type="Proteomes" id="UP001359886">
    <property type="component" value="Unassembled WGS sequence"/>
</dbReference>
<keyword evidence="8" id="KW-1185">Reference proteome</keyword>
<dbReference type="PANTHER" id="PTHR43483:SF3">
    <property type="entry name" value="MEMBRANE TRANSPORTER PROTEIN HI_0806-RELATED"/>
    <property type="match status" value="1"/>
</dbReference>
<feature type="transmembrane region" description="Helical" evidence="6">
    <location>
        <begin position="181"/>
        <end position="203"/>
    </location>
</feature>
<gene>
    <name evidence="7" type="ORF">V3330_17715</name>
</gene>
<dbReference type="AlphaFoldDB" id="A0AAW9RJ77"/>
<name>A0AAW9RJ77_9GAMM</name>
<reference evidence="7 8" key="1">
    <citation type="submission" date="2024-02" db="EMBL/GenBank/DDBJ databases">
        <title>A novel Wenzhouxiangellaceae bacterium, isolated from coastal sediments.</title>
        <authorList>
            <person name="Du Z.-J."/>
            <person name="Ye Y.-Q."/>
            <person name="Zhang X.-Y."/>
        </authorList>
    </citation>
    <scope>NUCLEOTIDE SEQUENCE [LARGE SCALE GENOMIC DNA]</scope>
    <source>
        <strain evidence="7 8">CH-27</strain>
    </source>
</reference>
<dbReference type="RefSeq" id="WP_354696794.1">
    <property type="nucleotide sequence ID" value="NZ_JAZHOG010000014.1"/>
</dbReference>
<evidence type="ECO:0000256" key="1">
    <source>
        <dbReference type="ARBA" id="ARBA00004141"/>
    </source>
</evidence>
<keyword evidence="6" id="KW-1003">Cell membrane</keyword>
<proteinExistence type="inferred from homology"/>
<dbReference type="Pfam" id="PF01925">
    <property type="entry name" value="TauE"/>
    <property type="match status" value="1"/>
</dbReference>
<evidence type="ECO:0000256" key="4">
    <source>
        <dbReference type="ARBA" id="ARBA00022989"/>
    </source>
</evidence>
<protein>
    <recommendedName>
        <fullName evidence="6">Probable membrane transporter protein</fullName>
    </recommendedName>
</protein>
<keyword evidence="5 6" id="KW-0472">Membrane</keyword>
<comment type="caution">
    <text evidence="7">The sequence shown here is derived from an EMBL/GenBank/DDBJ whole genome shotgun (WGS) entry which is preliminary data.</text>
</comment>
<accession>A0AAW9RJ77</accession>
<sequence>MNELFLLALAMLGTGLVGGLMAGVLGVGGGVVIVPMLEFALGVIGVDASIRMHIAVATSLATIIPTSIASSRAHYRRGGVDLVIARRWAPWILLGSLAGTWVASQVDSRVLAILFACLAVLVAMRMMLNIRTRPLTQSVPTSPALAPVPALIGFVSAMIGIGGGSLTVPTMSLMGEPIHRAVGTAALFGLVIAVPGTLGFMATGYGNPLLPAGSIGFVNGLGFALIAPTTVFAAPFGARLAHAMNQRQLSLIFGVFLLLVSVRMLVRALA</sequence>
<organism evidence="7 8">
    <name type="scientific">Elongatibacter sediminis</name>
    <dbReference type="NCBI Taxonomy" id="3119006"/>
    <lineage>
        <taxon>Bacteria</taxon>
        <taxon>Pseudomonadati</taxon>
        <taxon>Pseudomonadota</taxon>
        <taxon>Gammaproteobacteria</taxon>
        <taxon>Chromatiales</taxon>
        <taxon>Wenzhouxiangellaceae</taxon>
        <taxon>Elongatibacter</taxon>
    </lineage>
</organism>
<comment type="subcellular location">
    <subcellularLocation>
        <location evidence="6">Cell membrane</location>
        <topology evidence="6">Multi-pass membrane protein</topology>
    </subcellularLocation>
    <subcellularLocation>
        <location evidence="1">Membrane</location>
        <topology evidence="1">Multi-pass membrane protein</topology>
    </subcellularLocation>
</comment>
<evidence type="ECO:0000256" key="3">
    <source>
        <dbReference type="ARBA" id="ARBA00022692"/>
    </source>
</evidence>
<dbReference type="PANTHER" id="PTHR43483">
    <property type="entry name" value="MEMBRANE TRANSPORTER PROTEIN HI_0806-RELATED"/>
    <property type="match status" value="1"/>
</dbReference>
<feature type="transmembrane region" description="Helical" evidence="6">
    <location>
        <begin position="215"/>
        <end position="236"/>
    </location>
</feature>
<keyword evidence="3 6" id="KW-0812">Transmembrane</keyword>
<evidence type="ECO:0000256" key="5">
    <source>
        <dbReference type="ARBA" id="ARBA00023136"/>
    </source>
</evidence>
<comment type="similarity">
    <text evidence="2 6">Belongs to the 4-toluene sulfonate uptake permease (TSUP) (TC 2.A.102) family.</text>
</comment>
<feature type="transmembrane region" description="Helical" evidence="6">
    <location>
        <begin position="248"/>
        <end position="266"/>
    </location>
</feature>
<evidence type="ECO:0000256" key="2">
    <source>
        <dbReference type="ARBA" id="ARBA00009142"/>
    </source>
</evidence>
<feature type="transmembrane region" description="Helical" evidence="6">
    <location>
        <begin position="110"/>
        <end position="128"/>
    </location>
</feature>
<feature type="transmembrane region" description="Helical" evidence="6">
    <location>
        <begin position="50"/>
        <end position="68"/>
    </location>
</feature>
<feature type="transmembrane region" description="Helical" evidence="6">
    <location>
        <begin position="148"/>
        <end position="169"/>
    </location>
</feature>